<dbReference type="PROSITE" id="PS50937">
    <property type="entry name" value="HTH_MERR_2"/>
    <property type="match status" value="1"/>
</dbReference>
<dbReference type="InterPro" id="IPR000551">
    <property type="entry name" value="MerR-type_HTH_dom"/>
</dbReference>
<dbReference type="Gene3D" id="1.10.1660.10">
    <property type="match status" value="1"/>
</dbReference>
<dbReference type="Pfam" id="PF09278">
    <property type="entry name" value="MerR-DNA-bind"/>
    <property type="match status" value="1"/>
</dbReference>
<dbReference type="EMBL" id="AWQS01000156">
    <property type="protein sequence ID" value="EWT05020.1"/>
    <property type="molecule type" value="Genomic_DNA"/>
</dbReference>
<keyword evidence="9" id="KW-1185">Reference proteome</keyword>
<reference evidence="9" key="1">
    <citation type="submission" date="2013-08" db="EMBL/GenBank/DDBJ databases">
        <title>Intrasporangium oryzae NRRL B-24470.</title>
        <authorList>
            <person name="Liu H."/>
            <person name="Wang G."/>
        </authorList>
    </citation>
    <scope>NUCLEOTIDE SEQUENCE [LARGE SCALE GENOMIC DNA]</scope>
    <source>
        <strain evidence="9">Q5-1</strain>
    </source>
</reference>
<feature type="compositionally biased region" description="Basic residues" evidence="6">
    <location>
        <begin position="144"/>
        <end position="157"/>
    </location>
</feature>
<evidence type="ECO:0000259" key="7">
    <source>
        <dbReference type="PROSITE" id="PS50937"/>
    </source>
</evidence>
<feature type="region of interest" description="Disordered" evidence="6">
    <location>
        <begin position="135"/>
        <end position="157"/>
    </location>
</feature>
<accession>W9GG61</accession>
<evidence type="ECO:0000256" key="1">
    <source>
        <dbReference type="ARBA" id="ARBA00022491"/>
    </source>
</evidence>
<dbReference type="InterPro" id="IPR047057">
    <property type="entry name" value="MerR_fam"/>
</dbReference>
<name>W9GG61_9MICO</name>
<dbReference type="Proteomes" id="UP000019494">
    <property type="component" value="Unassembled WGS sequence"/>
</dbReference>
<comment type="caution">
    <text evidence="8">The sequence shown here is derived from an EMBL/GenBank/DDBJ whole genome shotgun (WGS) entry which is preliminary data.</text>
</comment>
<organism evidence="8 9">
    <name type="scientific">Intrasporangium chromatireducens Q5-1</name>
    <dbReference type="NCBI Taxonomy" id="584657"/>
    <lineage>
        <taxon>Bacteria</taxon>
        <taxon>Bacillati</taxon>
        <taxon>Actinomycetota</taxon>
        <taxon>Actinomycetes</taxon>
        <taxon>Micrococcales</taxon>
        <taxon>Intrasporangiaceae</taxon>
        <taxon>Intrasporangium</taxon>
    </lineage>
</organism>
<evidence type="ECO:0000313" key="9">
    <source>
        <dbReference type="Proteomes" id="UP000019494"/>
    </source>
</evidence>
<evidence type="ECO:0000313" key="8">
    <source>
        <dbReference type="EMBL" id="EWT05020.1"/>
    </source>
</evidence>
<keyword evidence="2" id="KW-0805">Transcription regulation</keyword>
<protein>
    <submittedName>
        <fullName evidence="8">MerR family transcriptional regulator</fullName>
    </submittedName>
</protein>
<dbReference type="GO" id="GO:0003700">
    <property type="term" value="F:DNA-binding transcription factor activity"/>
    <property type="evidence" value="ECO:0007669"/>
    <property type="project" value="InterPro"/>
</dbReference>
<dbReference type="AlphaFoldDB" id="W9GG61"/>
<keyword evidence="5" id="KW-0175">Coiled coil</keyword>
<evidence type="ECO:0000256" key="5">
    <source>
        <dbReference type="SAM" id="Coils"/>
    </source>
</evidence>
<dbReference type="GO" id="GO:0003677">
    <property type="term" value="F:DNA binding"/>
    <property type="evidence" value="ECO:0007669"/>
    <property type="project" value="UniProtKB-KW"/>
</dbReference>
<dbReference type="InterPro" id="IPR015358">
    <property type="entry name" value="Tscrpt_reg_MerR_DNA-bd"/>
</dbReference>
<dbReference type="Pfam" id="PF00376">
    <property type="entry name" value="MerR"/>
    <property type="match status" value="1"/>
</dbReference>
<evidence type="ECO:0000256" key="3">
    <source>
        <dbReference type="ARBA" id="ARBA00023125"/>
    </source>
</evidence>
<sequence>MMQLVTVGGAAEQTGLSAKAIRLYERKGLLTEAERTEAGYRLFTPDDIAVLHFIRRAKALDLGLEEIKDILDLQRGGEQPCQRATAMLDAHLADLDRKLADLRRLRESLRNARRAAATARRDGNPAVVCQIIESASTSPTVAHPKGRRPGARPRRRD</sequence>
<evidence type="ECO:0000256" key="4">
    <source>
        <dbReference type="ARBA" id="ARBA00023163"/>
    </source>
</evidence>
<dbReference type="SMART" id="SM00422">
    <property type="entry name" value="HTH_MERR"/>
    <property type="match status" value="1"/>
</dbReference>
<gene>
    <name evidence="8" type="ORF">N864_07960</name>
</gene>
<dbReference type="RefSeq" id="WP_205620972.1">
    <property type="nucleotide sequence ID" value="NZ_AWQS01000156.1"/>
</dbReference>
<evidence type="ECO:0000256" key="2">
    <source>
        <dbReference type="ARBA" id="ARBA00023015"/>
    </source>
</evidence>
<dbReference type="PRINTS" id="PR00040">
    <property type="entry name" value="HTHMERR"/>
</dbReference>
<feature type="coiled-coil region" evidence="5">
    <location>
        <begin position="92"/>
        <end position="122"/>
    </location>
</feature>
<feature type="domain" description="HTH merR-type" evidence="7">
    <location>
        <begin position="1"/>
        <end position="73"/>
    </location>
</feature>
<dbReference type="PROSITE" id="PS00552">
    <property type="entry name" value="HTH_MERR_1"/>
    <property type="match status" value="1"/>
</dbReference>
<evidence type="ECO:0000256" key="6">
    <source>
        <dbReference type="SAM" id="MobiDB-lite"/>
    </source>
</evidence>
<dbReference type="PANTHER" id="PTHR30204">
    <property type="entry name" value="REDOX-CYCLING DRUG-SENSING TRANSCRIPTIONAL ACTIVATOR SOXR"/>
    <property type="match status" value="1"/>
</dbReference>
<keyword evidence="4" id="KW-0804">Transcription</keyword>
<keyword evidence="3" id="KW-0238">DNA-binding</keyword>
<keyword evidence="1" id="KW-0678">Repressor</keyword>
<dbReference type="InterPro" id="IPR009061">
    <property type="entry name" value="DNA-bd_dom_put_sf"/>
</dbReference>
<dbReference type="SUPFAM" id="SSF46955">
    <property type="entry name" value="Putative DNA-binding domain"/>
    <property type="match status" value="1"/>
</dbReference>
<dbReference type="PANTHER" id="PTHR30204:SF69">
    <property type="entry name" value="MERR-FAMILY TRANSCRIPTIONAL REGULATOR"/>
    <property type="match status" value="1"/>
</dbReference>
<proteinExistence type="predicted"/>